<dbReference type="EMBL" id="CP050995">
    <property type="protein sequence ID" value="QIY92249.1"/>
    <property type="molecule type" value="Genomic_DNA"/>
</dbReference>
<keyword evidence="3" id="KW-1185">Reference proteome</keyword>
<gene>
    <name evidence="2" type="ORF">FOB44_16960</name>
</gene>
<reference evidence="2 3" key="1">
    <citation type="submission" date="2019-09" db="EMBL/GenBank/DDBJ databases">
        <title>FDA dAtabase for Regulatory Grade micrObial Sequences (FDA-ARGOS): Supporting development and validation of Infectious Disease Dx tests.</title>
        <authorList>
            <person name="Sciortino C."/>
            <person name="Tallon L."/>
            <person name="Sadzewicz L."/>
            <person name="Vavikolanu K."/>
            <person name="Mehta A."/>
            <person name="Aluvathingal J."/>
            <person name="Nadendla S."/>
            <person name="Nandy P."/>
            <person name="Geyer C."/>
            <person name="Yan Y."/>
            <person name="Sichtig H."/>
        </authorList>
    </citation>
    <scope>NUCLEOTIDE SEQUENCE [LARGE SCALE GENOMIC DNA]</scope>
    <source>
        <strain evidence="2 3">FDAARGOS_636</strain>
    </source>
</reference>
<evidence type="ECO:0000313" key="2">
    <source>
        <dbReference type="EMBL" id="QIY92249.1"/>
    </source>
</evidence>
<dbReference type="InterPro" id="IPR024535">
    <property type="entry name" value="RHGA/B-epi-like_pectate_lyase"/>
</dbReference>
<dbReference type="Gene3D" id="2.160.20.10">
    <property type="entry name" value="Single-stranded right-handed beta-helix, Pectin lyase-like"/>
    <property type="match status" value="1"/>
</dbReference>
<dbReference type="RefSeq" id="WP_168239257.1">
    <property type="nucleotide sequence ID" value="NZ_CP050995.1"/>
</dbReference>
<dbReference type="Pfam" id="PF12708">
    <property type="entry name" value="Pect-lyase_RHGA_epim"/>
    <property type="match status" value="1"/>
</dbReference>
<feature type="domain" description="Rhamnogalacturonase A/B/Epimerase-like pectate lyase" evidence="1">
    <location>
        <begin position="312"/>
        <end position="543"/>
    </location>
</feature>
<name>A0ABX6KUG5_CHRGL</name>
<dbReference type="Proteomes" id="UP000501570">
    <property type="component" value="Chromosome"/>
</dbReference>
<proteinExistence type="predicted"/>
<accession>A0ABX6KUG5</accession>
<protein>
    <recommendedName>
        <fullName evidence="1">Rhamnogalacturonase A/B/Epimerase-like pectate lyase domain-containing protein</fullName>
    </recommendedName>
</protein>
<sequence length="631" mass="69582">MAIDPKLLVVKPVSELETVDNPLSGKLLYYNGEENLKLVNVNAMVDMLATGIRGEATPSSSPTAWLPGQPDLYEKWDVKTAGTYTNFKDASNPPQSLVVTDDDLKNNYVQIWVKNNVSQKVLSEKPASTALTDFDPTNNENPSTMKATADRYDKTLTSLKTFLVTTKVEWEEIPMPTSGEKDNAIIILPGYTQHSETGWANGYLLMSYFDGYDFIKIEGDLSAYGSNEIIWLGHGKDTAPTSYGTYLTGVPSFNSFEMPVPTSSDVEYIIYSRKKGNTKFYRGKTVSIPVEEDGVKKYIDGKIIEATKSELNFKNFGAKCDGLTNDTNAFKDAINYLIAQGGGKIRLSGTMLINQTAIPFVDYDKFMTIEIVGDYMPTGTFGSVGSMPLNKNNSTILCTDVNYDDSKGVIYTTKGTSSNWAFNYITFVLRNLVVRTTDGAPIHALNLYNFQQAIVENVNIDTGVYAGQASEPIAFSAGLISPSRDNGAWAIFNNISISGYNMAFIPQEHTCADNIQINCCKVGLQIQGAGHPMLIKRVLVQKCPRVIVVKNQANFEIQQLVIEKASPNTITPGHEWQLPDTYDFYDTDNNGRGFITWNSTIGGVTLNGDFKRTGGVNVRTRRLGDANWVNS</sequence>
<dbReference type="SUPFAM" id="SSF51126">
    <property type="entry name" value="Pectin lyase-like"/>
    <property type="match status" value="1"/>
</dbReference>
<evidence type="ECO:0000313" key="3">
    <source>
        <dbReference type="Proteomes" id="UP000501570"/>
    </source>
</evidence>
<organism evidence="2 3">
    <name type="scientific">Chryseobacterium gallinarum</name>
    <dbReference type="NCBI Taxonomy" id="1324352"/>
    <lineage>
        <taxon>Bacteria</taxon>
        <taxon>Pseudomonadati</taxon>
        <taxon>Bacteroidota</taxon>
        <taxon>Flavobacteriia</taxon>
        <taxon>Flavobacteriales</taxon>
        <taxon>Weeksellaceae</taxon>
        <taxon>Chryseobacterium group</taxon>
        <taxon>Chryseobacterium</taxon>
    </lineage>
</organism>
<evidence type="ECO:0000259" key="1">
    <source>
        <dbReference type="Pfam" id="PF12708"/>
    </source>
</evidence>
<dbReference type="InterPro" id="IPR012334">
    <property type="entry name" value="Pectin_lyas_fold"/>
</dbReference>
<dbReference type="InterPro" id="IPR011050">
    <property type="entry name" value="Pectin_lyase_fold/virulence"/>
</dbReference>